<dbReference type="PANTHER" id="PTHR34847:SF1">
    <property type="entry name" value="NODULATION PROTEIN U"/>
    <property type="match status" value="1"/>
</dbReference>
<comment type="caution">
    <text evidence="4">The sequence shown here is derived from an EMBL/GenBank/DDBJ whole genome shotgun (WGS) entry which is preliminary data.</text>
</comment>
<feature type="domain" description="Carbamoyltransferase" evidence="2">
    <location>
        <begin position="363"/>
        <end position="427"/>
    </location>
</feature>
<dbReference type="InterPro" id="IPR038152">
    <property type="entry name" value="Carbam_trans_C_sf"/>
</dbReference>
<dbReference type="Pfam" id="PF16861">
    <property type="entry name" value="Carbam_trans_C"/>
    <property type="match status" value="1"/>
</dbReference>
<dbReference type="InterPro" id="IPR031730">
    <property type="entry name" value="Carbam_trans_C"/>
</dbReference>
<dbReference type="PANTHER" id="PTHR34847">
    <property type="entry name" value="NODULATION PROTEIN U"/>
    <property type="match status" value="1"/>
</dbReference>
<dbReference type="InterPro" id="IPR003696">
    <property type="entry name" value="Carbtransf_dom"/>
</dbReference>
<dbReference type="AlphaFoldDB" id="A0A2N1DXS1"/>
<evidence type="ECO:0000313" key="4">
    <source>
        <dbReference type="EMBL" id="PKH15629.1"/>
    </source>
</evidence>
<evidence type="ECO:0008006" key="6">
    <source>
        <dbReference type="Google" id="ProtNLM"/>
    </source>
</evidence>
<gene>
    <name evidence="4" type="ORF">CIB54_23060</name>
</gene>
<evidence type="ECO:0000313" key="5">
    <source>
        <dbReference type="Proteomes" id="UP000233564"/>
    </source>
</evidence>
<dbReference type="SUPFAM" id="SSF52743">
    <property type="entry name" value="Subtilisin-like"/>
    <property type="match status" value="1"/>
</dbReference>
<dbReference type="RefSeq" id="WP_101221071.1">
    <property type="nucleotide sequence ID" value="NZ_JACYMZ010000003.1"/>
</dbReference>
<feature type="domain" description="Carbamoyltransferase C-terminal" evidence="3">
    <location>
        <begin position="743"/>
        <end position="912"/>
    </location>
</feature>
<dbReference type="GO" id="GO:0006508">
    <property type="term" value="P:proteolysis"/>
    <property type="evidence" value="ECO:0007669"/>
    <property type="project" value="InterPro"/>
</dbReference>
<name>A0A2N1DXS1_PSEFL</name>
<dbReference type="InterPro" id="IPR036852">
    <property type="entry name" value="Peptidase_S8/S53_dom_sf"/>
</dbReference>
<dbReference type="Pfam" id="PF02543">
    <property type="entry name" value="Carbam_trans_N"/>
    <property type="match status" value="2"/>
</dbReference>
<dbReference type="Gene3D" id="3.90.870.20">
    <property type="entry name" value="Carbamoyltransferase, C-terminal domain"/>
    <property type="match status" value="1"/>
</dbReference>
<dbReference type="GO" id="GO:0004252">
    <property type="term" value="F:serine-type endopeptidase activity"/>
    <property type="evidence" value="ECO:0007669"/>
    <property type="project" value="InterPro"/>
</dbReference>
<reference evidence="4 5" key="1">
    <citation type="submission" date="2017-08" db="EMBL/GenBank/DDBJ databases">
        <authorList>
            <person name="de Groot N.N."/>
        </authorList>
    </citation>
    <scope>NUCLEOTIDE SEQUENCE [LARGE SCALE GENOMIC DNA]</scope>
    <source>
        <strain evidence="4 5">PfR 37</strain>
    </source>
</reference>
<evidence type="ECO:0000259" key="2">
    <source>
        <dbReference type="Pfam" id="PF02543"/>
    </source>
</evidence>
<evidence type="ECO:0000259" key="3">
    <source>
        <dbReference type="Pfam" id="PF16861"/>
    </source>
</evidence>
<dbReference type="Proteomes" id="UP000233564">
    <property type="component" value="Unassembled WGS sequence"/>
</dbReference>
<dbReference type="CDD" id="cd24033">
    <property type="entry name" value="ASKHA_NBD_NodU_CmcH-like_N"/>
    <property type="match status" value="1"/>
</dbReference>
<sequence>MSEDSGCLEYDAKCLVAIYDDGVAGVVSPVNASATSADHSVKVANVKLRDSKITLSLVANVLSVSYTDCMRSGYDKIKERLVSEYGQVTIEAHAYSAPESAKLEKFHKQIRTYSRDEKLRSLIICSPGHTQGHMRFPATVVGVHSVGLITSDNQIIGEAANGELKPTFLVRDEPFETNDKNGHPQVFRGTSAAVGYVAALAAVAFQNLNNRDDAVNSLFAALILISRKYHGSYLIDSERLLHDSLSVIEVPKKTTKRRVLDLIFVKGKGRDGRLAVVAQHSNTHHGWAPRDIAISATLNGGYSKTENNATNVFIDGSLEGQEIKIEITLEGVCDTVSIVASGGTAVLKSETSHLVKAPDDLVIVGLSASHDASACVMINEKIATAVQLERLSRVKRDGAVFLQGDDAIDYCLSANGLTLEDVDYFAYNIQSLTPEYVGLGQPVSKGLNAFDPLGANAIYTSHHLCHAFAALSGSRFSYPTVVVADGSGGVTVGEHDLIMNGPAMAAYLHRGLGVDNIRPMLHTFSVYEFSPTGYKITHRECSPSFNTRSGSRSMGETYAAVSQYIFGSWQASGKLMGLAPYGNPEVHGNLVSKNEQGIYNFDYQWKLNHSKVIDPDAYRECADLAASVQKGLEWSLQSRFSLYVKGDAPIVFTGGIALNSVANHKIRKQFPAQDFYFFPAQHDAGVSIGAAVSAHFHITGKIINDAFDNDHLGYLYGRGDVSRALNRYSNLIKYRPIHTDEIARKLAGGDVLGFFSLEKGSEFGPRALGARSILADPRHLKTWAFINRWVKFREDFRPFAPMIAKEHVGQYFEEEGDYPYMLEVIHVRHAYRDQLSAITHVDGTARVQTVDKSDNASLHRLLISFMNVAEFPILLNTSFNVRGQPIVETPCQAIEMLLSTHLSGVVMGDYLLELKNSVETLTGEDVLNLSPGTKIISERTSTSLKRKMIVGHQGKTVGIPNSLYRILESIDGERNIASLSGGDVSALEPEVLEKLSRFVRLKYLNASGR</sequence>
<protein>
    <recommendedName>
        <fullName evidence="6">Carbamoyltransferase</fullName>
    </recommendedName>
</protein>
<accession>A0A2N1DXS1</accession>
<feature type="domain" description="Carbamoyltransferase" evidence="2">
    <location>
        <begin position="460"/>
        <end position="692"/>
    </location>
</feature>
<proteinExistence type="inferred from homology"/>
<dbReference type="InterPro" id="IPR043129">
    <property type="entry name" value="ATPase_NBD"/>
</dbReference>
<dbReference type="EMBL" id="NVXX01000043">
    <property type="protein sequence ID" value="PKH15629.1"/>
    <property type="molecule type" value="Genomic_DNA"/>
</dbReference>
<comment type="similarity">
    <text evidence="1">Belongs to the NodU/CmcH family.</text>
</comment>
<organism evidence="4 5">
    <name type="scientific">Pseudomonas fluorescens</name>
    <dbReference type="NCBI Taxonomy" id="294"/>
    <lineage>
        <taxon>Bacteria</taxon>
        <taxon>Pseudomonadati</taxon>
        <taxon>Pseudomonadota</taxon>
        <taxon>Gammaproteobacteria</taxon>
        <taxon>Pseudomonadales</taxon>
        <taxon>Pseudomonadaceae</taxon>
        <taxon>Pseudomonas</taxon>
    </lineage>
</organism>
<dbReference type="Gene3D" id="3.30.420.40">
    <property type="match status" value="2"/>
</dbReference>
<evidence type="ECO:0000256" key="1">
    <source>
        <dbReference type="ARBA" id="ARBA00006129"/>
    </source>
</evidence>
<dbReference type="InterPro" id="IPR051338">
    <property type="entry name" value="NodU/CmcH_Carbamoyltrnsfr"/>
</dbReference>
<dbReference type="SUPFAM" id="SSF53067">
    <property type="entry name" value="Actin-like ATPase domain"/>
    <property type="match status" value="1"/>
</dbReference>